<feature type="region of interest" description="Disordered" evidence="2">
    <location>
        <begin position="1"/>
        <end position="20"/>
    </location>
</feature>
<feature type="coiled-coil region" evidence="1">
    <location>
        <begin position="187"/>
        <end position="214"/>
    </location>
</feature>
<feature type="region of interest" description="Disordered" evidence="2">
    <location>
        <begin position="109"/>
        <end position="148"/>
    </location>
</feature>
<dbReference type="AlphaFoldDB" id="A0A2A9NS38"/>
<dbReference type="Proteomes" id="UP000242287">
    <property type="component" value="Unassembled WGS sequence"/>
</dbReference>
<proteinExistence type="predicted"/>
<sequence length="357" mass="39714">MMPMSHTHGQWQSGSARSHPAVGIERRASIGEHTVFPYGPIINDRFSGQMTSDPARPRPTSSLAGAMGEAMMSPSRASSSSATSWSTSHPTPSVAIAMHPPYYPGVPGEIPPNYSSSDVSTYQYESPSARHNTPDSLPPPSPSYLPAHYSESYTQLPNVRSNGALPLSFANSSSYSFNSDSNPDQEVLALKQRIRELERECNRSREIIHSLRGVVRLPRSSNFQIGWEARTESRKRKFCSLNRAGNALCAWHDSRRERRAFPPRNAPPGYLNCGCTYEEALFEESLSRHGVGSYLPGEAVRMDPALRNPLLNLLQRTYGYKDGDFEHNPISETWIEGQAPEDWYRKAQEGKATKART</sequence>
<accession>A0A2A9NS38</accession>
<evidence type="ECO:0000313" key="3">
    <source>
        <dbReference type="EMBL" id="PFH50500.1"/>
    </source>
</evidence>
<keyword evidence="1" id="KW-0175">Coiled coil</keyword>
<evidence type="ECO:0000256" key="1">
    <source>
        <dbReference type="SAM" id="Coils"/>
    </source>
</evidence>
<organism evidence="3 4">
    <name type="scientific">Amanita thiersii Skay4041</name>
    <dbReference type="NCBI Taxonomy" id="703135"/>
    <lineage>
        <taxon>Eukaryota</taxon>
        <taxon>Fungi</taxon>
        <taxon>Dikarya</taxon>
        <taxon>Basidiomycota</taxon>
        <taxon>Agaricomycotina</taxon>
        <taxon>Agaricomycetes</taxon>
        <taxon>Agaricomycetidae</taxon>
        <taxon>Agaricales</taxon>
        <taxon>Pluteineae</taxon>
        <taxon>Amanitaceae</taxon>
        <taxon>Amanita</taxon>
    </lineage>
</organism>
<evidence type="ECO:0000313" key="4">
    <source>
        <dbReference type="Proteomes" id="UP000242287"/>
    </source>
</evidence>
<feature type="compositionally biased region" description="Low complexity" evidence="2">
    <location>
        <begin position="73"/>
        <end position="88"/>
    </location>
</feature>
<dbReference type="OrthoDB" id="3222060at2759"/>
<feature type="compositionally biased region" description="Polar residues" evidence="2">
    <location>
        <begin position="113"/>
        <end position="131"/>
    </location>
</feature>
<evidence type="ECO:0000256" key="2">
    <source>
        <dbReference type="SAM" id="MobiDB-lite"/>
    </source>
</evidence>
<feature type="region of interest" description="Disordered" evidence="2">
    <location>
        <begin position="48"/>
        <end position="88"/>
    </location>
</feature>
<name>A0A2A9NS38_9AGAR</name>
<dbReference type="STRING" id="703135.A0A2A9NS38"/>
<gene>
    <name evidence="3" type="ORF">AMATHDRAFT_60899</name>
</gene>
<dbReference type="EMBL" id="KZ302002">
    <property type="protein sequence ID" value="PFH50500.1"/>
    <property type="molecule type" value="Genomic_DNA"/>
</dbReference>
<protein>
    <submittedName>
        <fullName evidence="3">Uncharacterized protein</fullName>
    </submittedName>
</protein>
<feature type="compositionally biased region" description="Polar residues" evidence="2">
    <location>
        <begin position="7"/>
        <end position="16"/>
    </location>
</feature>
<keyword evidence="4" id="KW-1185">Reference proteome</keyword>
<reference evidence="3 4" key="1">
    <citation type="submission" date="2014-02" db="EMBL/GenBank/DDBJ databases">
        <title>Transposable element dynamics among asymbiotic and ectomycorrhizal Amanita fungi.</title>
        <authorList>
            <consortium name="DOE Joint Genome Institute"/>
            <person name="Hess J."/>
            <person name="Skrede I."/>
            <person name="Wolfe B."/>
            <person name="LaButti K."/>
            <person name="Ohm R.A."/>
            <person name="Grigoriev I.V."/>
            <person name="Pringle A."/>
        </authorList>
    </citation>
    <scope>NUCLEOTIDE SEQUENCE [LARGE SCALE GENOMIC DNA]</scope>
    <source>
        <strain evidence="3 4">SKay4041</strain>
    </source>
</reference>